<dbReference type="AlphaFoldDB" id="E6MFN7"/>
<dbReference type="CDD" id="cd24138">
    <property type="entry name" value="TtcA-like"/>
    <property type="match status" value="1"/>
</dbReference>
<dbReference type="PANTHER" id="PTHR43686">
    <property type="entry name" value="SULFURTRANSFERASE-RELATED"/>
    <property type="match status" value="1"/>
</dbReference>
<evidence type="ECO:0000259" key="2">
    <source>
        <dbReference type="Pfam" id="PF01171"/>
    </source>
</evidence>
<name>E6MFN7_9FIRM</name>
<organism evidence="3 4">
    <name type="scientific">Pseudoramibacter alactolyticus ATCC 23263</name>
    <dbReference type="NCBI Taxonomy" id="887929"/>
    <lineage>
        <taxon>Bacteria</taxon>
        <taxon>Bacillati</taxon>
        <taxon>Bacillota</taxon>
        <taxon>Clostridia</taxon>
        <taxon>Eubacteriales</taxon>
        <taxon>Eubacteriaceae</taxon>
        <taxon>Pseudoramibacter</taxon>
    </lineage>
</organism>
<evidence type="ECO:0000256" key="1">
    <source>
        <dbReference type="ARBA" id="ARBA00022679"/>
    </source>
</evidence>
<protein>
    <submittedName>
        <fullName evidence="3">PP-loop family protein</fullName>
    </submittedName>
</protein>
<dbReference type="GO" id="GO:0016740">
    <property type="term" value="F:transferase activity"/>
    <property type="evidence" value="ECO:0007669"/>
    <property type="project" value="UniProtKB-KW"/>
</dbReference>
<evidence type="ECO:0000313" key="3">
    <source>
        <dbReference type="EMBL" id="EFV02032.1"/>
    </source>
</evidence>
<proteinExistence type="predicted"/>
<evidence type="ECO:0000313" key="4">
    <source>
        <dbReference type="Proteomes" id="UP000004754"/>
    </source>
</evidence>
<reference evidence="3 4" key="1">
    <citation type="submission" date="2010-12" db="EMBL/GenBank/DDBJ databases">
        <authorList>
            <person name="Muzny D."/>
            <person name="Qin X."/>
            <person name="Deng J."/>
            <person name="Jiang H."/>
            <person name="Liu Y."/>
            <person name="Qu J."/>
            <person name="Song X.-Z."/>
            <person name="Zhang L."/>
            <person name="Thornton R."/>
            <person name="Coyle M."/>
            <person name="Francisco L."/>
            <person name="Jackson L."/>
            <person name="Javaid M."/>
            <person name="Korchina V."/>
            <person name="Kovar C."/>
            <person name="Mata R."/>
            <person name="Mathew T."/>
            <person name="Ngo R."/>
            <person name="Nguyen L."/>
            <person name="Nguyen N."/>
            <person name="Okwuonu G."/>
            <person name="Ongeri F."/>
            <person name="Pham C."/>
            <person name="Simmons D."/>
            <person name="Wilczek-Boney K."/>
            <person name="Hale W."/>
            <person name="Jakkamsetti A."/>
            <person name="Pham P."/>
            <person name="Ruth R."/>
            <person name="San Lucas F."/>
            <person name="Warren J."/>
            <person name="Zhang J."/>
            <person name="Zhao Z."/>
            <person name="Zhou C."/>
            <person name="Zhu D."/>
            <person name="Lee S."/>
            <person name="Bess C."/>
            <person name="Blankenburg K."/>
            <person name="Forbes L."/>
            <person name="Fu Q."/>
            <person name="Gubbala S."/>
            <person name="Hirani K."/>
            <person name="Jayaseelan J.C."/>
            <person name="Lara F."/>
            <person name="Munidasa M."/>
            <person name="Palculict T."/>
            <person name="Patil S."/>
            <person name="Pu L.-L."/>
            <person name="Saada N."/>
            <person name="Tang L."/>
            <person name="Weissenberger G."/>
            <person name="Zhu Y."/>
            <person name="Hemphill L."/>
            <person name="Shang Y."/>
            <person name="Youmans B."/>
            <person name="Ayvaz T."/>
            <person name="Ross M."/>
            <person name="Santibanez J."/>
            <person name="Aqrawi P."/>
            <person name="Gross S."/>
            <person name="Joshi V."/>
            <person name="Fowler G."/>
            <person name="Nazareth L."/>
            <person name="Reid J."/>
            <person name="Worley K."/>
            <person name="Petrosino J."/>
            <person name="Highlander S."/>
            <person name="Gibbs R."/>
        </authorList>
    </citation>
    <scope>NUCLEOTIDE SEQUENCE [LARGE SCALE GENOMIC DNA]</scope>
    <source>
        <strain evidence="3 4">ATCC 23263</strain>
    </source>
</reference>
<comment type="caution">
    <text evidence="3">The sequence shown here is derived from an EMBL/GenBank/DDBJ whole genome shotgun (WGS) entry which is preliminary data.</text>
</comment>
<dbReference type="eggNOG" id="COG0037">
    <property type="taxonomic scope" value="Bacteria"/>
</dbReference>
<dbReference type="GO" id="GO:0008033">
    <property type="term" value="P:tRNA processing"/>
    <property type="evidence" value="ECO:0007669"/>
    <property type="project" value="InterPro"/>
</dbReference>
<dbReference type="InterPro" id="IPR011063">
    <property type="entry name" value="TilS/TtcA_N"/>
</dbReference>
<dbReference type="EMBL" id="AEQN01000014">
    <property type="protein sequence ID" value="EFV02032.1"/>
    <property type="molecule type" value="Genomic_DNA"/>
</dbReference>
<dbReference type="Proteomes" id="UP000004754">
    <property type="component" value="Unassembled WGS sequence"/>
</dbReference>
<sequence>MMQKILSPMRRAIQQFDMISPGDRIAIGISGGKDSMALLAAMARYQKFSPIPFELEAITLDAGLEGMDFSPIADYCRRINVPYTIKKSAIAKVVFDIRQEKNPCALCARMRRGALHNLSKELGCNKIALGHHSDDVVETFFLSLLYESRINTFMPVTYLDRKKITLIRPLVFVKEKDIIFDKTCRHLPLIQSTCPADGHTKRQTVKNMLEQLKKEIPDLNPRIMSAIQNKNQMRLWF</sequence>
<dbReference type="SUPFAM" id="SSF52402">
    <property type="entry name" value="Adenine nucleotide alpha hydrolases-like"/>
    <property type="match status" value="1"/>
</dbReference>
<keyword evidence="1" id="KW-0808">Transferase</keyword>
<dbReference type="InterPro" id="IPR014729">
    <property type="entry name" value="Rossmann-like_a/b/a_fold"/>
</dbReference>
<dbReference type="PIRSF" id="PIRSF004976">
    <property type="entry name" value="ATPase_YdaO"/>
    <property type="match status" value="1"/>
</dbReference>
<feature type="domain" description="tRNA(Ile)-lysidine/2-thiocytidine synthase N-terminal" evidence="2">
    <location>
        <begin position="25"/>
        <end position="178"/>
    </location>
</feature>
<dbReference type="PANTHER" id="PTHR43686:SF1">
    <property type="entry name" value="AMINOTRAN_5 DOMAIN-CONTAINING PROTEIN"/>
    <property type="match status" value="1"/>
</dbReference>
<dbReference type="InterPro" id="IPR035107">
    <property type="entry name" value="tRNA_thiolation_TtcA_Ctu1"/>
</dbReference>
<dbReference type="HOGENOM" id="CLU_026481_5_2_9"/>
<keyword evidence="4" id="KW-1185">Reference proteome</keyword>
<accession>E6MFN7</accession>
<gene>
    <name evidence="3" type="ORF">HMP0721_0798</name>
</gene>
<dbReference type="Gene3D" id="3.40.50.620">
    <property type="entry name" value="HUPs"/>
    <property type="match status" value="1"/>
</dbReference>
<dbReference type="Pfam" id="PF01171">
    <property type="entry name" value="ATP_bind_3"/>
    <property type="match status" value="1"/>
</dbReference>
<dbReference type="STRING" id="887929.HMP0721_0798"/>